<dbReference type="GO" id="GO:0016491">
    <property type="term" value="F:oxidoreductase activity"/>
    <property type="evidence" value="ECO:0007669"/>
    <property type="project" value="InterPro"/>
</dbReference>
<dbReference type="InterPro" id="IPR020843">
    <property type="entry name" value="ER"/>
</dbReference>
<name>A0A8H4JB30_9HYPO</name>
<dbReference type="Gene3D" id="3.40.50.720">
    <property type="entry name" value="NAD(P)-binding Rossmann-like Domain"/>
    <property type="match status" value="1"/>
</dbReference>
<evidence type="ECO:0000313" key="5">
    <source>
        <dbReference type="EMBL" id="KAF4415991.1"/>
    </source>
</evidence>
<organism evidence="5 6">
    <name type="scientific">Fusarium acutatum</name>
    <dbReference type="NCBI Taxonomy" id="78861"/>
    <lineage>
        <taxon>Eukaryota</taxon>
        <taxon>Fungi</taxon>
        <taxon>Dikarya</taxon>
        <taxon>Ascomycota</taxon>
        <taxon>Pezizomycotina</taxon>
        <taxon>Sordariomycetes</taxon>
        <taxon>Hypocreomycetidae</taxon>
        <taxon>Hypocreales</taxon>
        <taxon>Nectriaceae</taxon>
        <taxon>Fusarium</taxon>
        <taxon>Fusarium fujikuroi species complex</taxon>
    </lineage>
</organism>
<proteinExistence type="predicted"/>
<evidence type="ECO:0000256" key="1">
    <source>
        <dbReference type="ARBA" id="ARBA00022737"/>
    </source>
</evidence>
<dbReference type="PANTHER" id="PTHR45033:SF2">
    <property type="entry name" value="ZINC-TYPE ALCOHOL DEHYDROGENASE-LIKE PROTEIN C1773.06C"/>
    <property type="match status" value="1"/>
</dbReference>
<dbReference type="PROSITE" id="PS50088">
    <property type="entry name" value="ANK_REPEAT"/>
    <property type="match status" value="6"/>
</dbReference>
<protein>
    <submittedName>
        <fullName evidence="5">Alcohol dehydrogenase</fullName>
    </submittedName>
</protein>
<dbReference type="InterPro" id="IPR036770">
    <property type="entry name" value="Ankyrin_rpt-contain_sf"/>
</dbReference>
<sequence>MDPLSLAASIAGLVSLTGAVISAGYKLNSKLNEDTSDTKTLVNETANFSGILLGVKAHLESFKSLDADLEAVHNTIEDSKLTIKHIDELLAKLSKSNRIEMLIKAGGREEQAVKLLRRIEQYKIFFVLCFQLEQSSQSETLQIQMKGIAAQLKSLDESQKGVEKGVGKLVDAGQIQQQEKIIKWLGTPTEDEHDDLCKQRDASSAEWILKRQEFNSWLSCPGSALLCLNGTQGSGKSVIVSKVIESLQESTLEPESNAVVYHYCRFTNPSSLSPTNLVGSLIGQLLKQSSSPSALLEVVNNVYEKHRKRSAHPSLQDLQSLFTDVSNYFERVLLVIDGLDEMSGYWEILDFLETLPEADTEFKVLIASRAGMGLDDSFSSCFKITITSTDVASDIESLVRKKLNKRRFRGSEVESVIKELIVRADGMFIWVICQIDHLSRIRTALSPKLVQALPRNLEKTFEQAFQTLEDEEEKKLARRILQFVMFANKPLDLSELVEGIAITSDTKTLDDVQSNSLREKSYVFELCGSMVRESQATSKIDLAHYSVYQFLQSPQIEGSRENELFLDKSQGNIELLTACIRYLTIENVSAGGIAEEVEAALEDDDLYISPEVFANTPFLQHAVSNWPAYASKLSNAELKDIWASVLLPFFEPSSNYFKFWVRKARYLHGYYKYPPGITPLHVAASHGLSSLARIFLEDSNLSKATWQISKSKVGSRTPLHMAIENGQNSVIELLLELDLIDSTDERGRTPLHLAIECANEEAVTRLISAGANVNHCESDGRTPLFIAIENNWDGLATQLSDMASQYTTMPDGRGPLHLAAQTGSTTWMKCLMLAFPPRDINKPDTRGWSPLLYAVDRSHLDVVKLLLSNPNCIEAGDKNGWTPLHAAIKQQNLDCATELLVSNVPKLPFSEYRQELVRRMEEPDHEMTGKYGGGYRRRQSDEATRGGPSGRWSSWEQQSSSEPHQAATVSSPLLLAVSTNYKVGVELLLRHAETYGRKEIGLLEDDGECLKASMMLTENTIFKKLIPVSTAKSILAVLPACLKKGGAFMEILKQRLDSAFAHKQLLPEAMSDGRLPLEVPHMILNTWPIQATSLPDNILQLAVQVGNHQDLRLMKRLIDGGANTSYVDKGEVTLLHTAINYLNWPATTFMIDNLPFSKEILTSALHNLIHVSPTQGNDINPEILAILNQLLEKGADVNNLDRSNRSVCHIAAVRDDTALLKWALENNAILATPTSRDDTPITVAVRYRKYENLQCLLDNIIQTAPETLVDFLATPSTSYGTPLLQSIEISDITSLTKLVDADKTTELLIKKDIEEHQSRRLTAFTDALCSAIRMQSDEAALLLIKSMSNISSTGSSGETPLHAAVKEEDEKMVKLLLEHGAHLNVTHRDTGETPFAVATVANLTGIKAILSERQVDYQPQDIIAAAKAGDEGLVAKVLAAYPDDLYNQRKALFTARKLRQKKIEKTLYEVLPTQAKSSLVDDITRNAYGDTVLHQAVRAMNPEKLKSLCSGVDRELLDAYDLGDDSALMLAIRMCHWSGAEVLASAGADIDGALEKAHFEKCELWIDKLNELRSRYGRRANLMCSFSSPTLTKPPLNEDSLADLELLEHWHRYPVTGDMTETTKKLQNNLVRLGFSHHYLLNSILGLTALQLYSEDRSQSKWYVRAVAHQQAAITRARPHFESLSQAHEQALLGFSAFMSMCAIAEPVYRPSGIHSESPFDPVEELLRALRFSRSTIMFVQQNFPPAVISGSWLLTKFVTHHQNAGNDLETRYPQLAILNRCITSQIGGVHKKACLHAVRTLFRRIATLSDNVGDPEPGKIVWGWGLEGWAVVGQGSFDNLKFDTQLPLPALSDNEVLIKFHAASLNFRDIMIAQGTYPFEVEPNIIPGSDGAGEVVAIGSKVTRFEKGSKVMTLFMQAYFGGPLTPKVLGSAVGGSVDGTLREYGVFNENGLVDMPRNLSYLEAATLPCSALTAWNALYGLKAVLPGDWVLTQGTGGVSISALQFAKAAGARVVATTSSAAKAQRLRELGADHVINYKEIPNWGEEAKRLTEGGVDHVLEVGGAHTITESLKAVNIGGFVTIIGWIAGPGETGPSFPQIQSSMAVVRGIVVGSRDQFEAMVRAIEASDIKPVLDEQVFKLEELK</sequence>
<dbReference type="PRINTS" id="PR01415">
    <property type="entry name" value="ANKYRIN"/>
</dbReference>
<dbReference type="InterPro" id="IPR011032">
    <property type="entry name" value="GroES-like_sf"/>
</dbReference>
<keyword evidence="6" id="KW-1185">Reference proteome</keyword>
<feature type="non-terminal residue" evidence="5">
    <location>
        <position position="1"/>
    </location>
</feature>
<keyword evidence="1" id="KW-0677">Repeat</keyword>
<dbReference type="OrthoDB" id="366390at2759"/>
<dbReference type="SUPFAM" id="SSF50129">
    <property type="entry name" value="GroES-like"/>
    <property type="match status" value="1"/>
</dbReference>
<feature type="compositionally biased region" description="Low complexity" evidence="3">
    <location>
        <begin position="952"/>
        <end position="962"/>
    </location>
</feature>
<dbReference type="PROSITE" id="PS50297">
    <property type="entry name" value="ANK_REP_REGION"/>
    <property type="match status" value="5"/>
</dbReference>
<dbReference type="SUPFAM" id="SSF51735">
    <property type="entry name" value="NAD(P)-binding Rossmann-fold domains"/>
    <property type="match status" value="1"/>
</dbReference>
<dbReference type="Pfam" id="PF08240">
    <property type="entry name" value="ADH_N"/>
    <property type="match status" value="1"/>
</dbReference>
<dbReference type="PANTHER" id="PTHR45033">
    <property type="match status" value="1"/>
</dbReference>
<keyword evidence="2" id="KW-0040">ANK repeat</keyword>
<dbReference type="CDD" id="cd08276">
    <property type="entry name" value="MDR7"/>
    <property type="match status" value="1"/>
</dbReference>
<dbReference type="Pfam" id="PF12796">
    <property type="entry name" value="Ank_2"/>
    <property type="match status" value="4"/>
</dbReference>
<feature type="repeat" description="ANK" evidence="2">
    <location>
        <begin position="746"/>
        <end position="778"/>
    </location>
</feature>
<dbReference type="Gene3D" id="3.40.50.300">
    <property type="entry name" value="P-loop containing nucleotide triphosphate hydrolases"/>
    <property type="match status" value="1"/>
</dbReference>
<dbReference type="Gene3D" id="1.25.40.20">
    <property type="entry name" value="Ankyrin repeat-containing domain"/>
    <property type="match status" value="6"/>
</dbReference>
<feature type="repeat" description="ANK" evidence="2">
    <location>
        <begin position="1356"/>
        <end position="1388"/>
    </location>
</feature>
<dbReference type="InterPro" id="IPR056884">
    <property type="entry name" value="NPHP3-like_N"/>
</dbReference>
<feature type="repeat" description="ANK" evidence="2">
    <location>
        <begin position="675"/>
        <end position="697"/>
    </location>
</feature>
<evidence type="ECO:0000313" key="6">
    <source>
        <dbReference type="Proteomes" id="UP000536711"/>
    </source>
</evidence>
<dbReference type="EMBL" id="JAADJF010000494">
    <property type="protein sequence ID" value="KAF4415991.1"/>
    <property type="molecule type" value="Genomic_DNA"/>
</dbReference>
<feature type="repeat" description="ANK" evidence="2">
    <location>
        <begin position="879"/>
        <end position="903"/>
    </location>
</feature>
<evidence type="ECO:0000259" key="4">
    <source>
        <dbReference type="PROSITE" id="PS50837"/>
    </source>
</evidence>
<evidence type="ECO:0000256" key="2">
    <source>
        <dbReference type="PROSITE-ProRule" id="PRU00023"/>
    </source>
</evidence>
<dbReference type="PROSITE" id="PS50837">
    <property type="entry name" value="NACHT"/>
    <property type="match status" value="1"/>
</dbReference>
<evidence type="ECO:0000256" key="3">
    <source>
        <dbReference type="SAM" id="MobiDB-lite"/>
    </source>
</evidence>
<dbReference type="InterPro" id="IPR002110">
    <property type="entry name" value="Ankyrin_rpt"/>
</dbReference>
<comment type="caution">
    <text evidence="5">The sequence shown here is derived from an EMBL/GenBank/DDBJ whole genome shotgun (WGS) entry which is preliminary data.</text>
</comment>
<feature type="region of interest" description="Disordered" evidence="3">
    <location>
        <begin position="920"/>
        <end position="963"/>
    </location>
</feature>
<dbReference type="Proteomes" id="UP000536711">
    <property type="component" value="Unassembled WGS sequence"/>
</dbReference>
<dbReference type="SMART" id="SM00829">
    <property type="entry name" value="PKS_ER"/>
    <property type="match status" value="1"/>
</dbReference>
<dbReference type="InterPro" id="IPR013149">
    <property type="entry name" value="ADH-like_C"/>
</dbReference>
<dbReference type="Pfam" id="PF24883">
    <property type="entry name" value="NPHP3_N"/>
    <property type="match status" value="1"/>
</dbReference>
<dbReference type="SUPFAM" id="SSF48403">
    <property type="entry name" value="Ankyrin repeat"/>
    <property type="match status" value="3"/>
</dbReference>
<accession>A0A8H4JB30</accession>
<dbReference type="InterPro" id="IPR007111">
    <property type="entry name" value="NACHT_NTPase"/>
</dbReference>
<dbReference type="Pfam" id="PF00107">
    <property type="entry name" value="ADH_zinc_N"/>
    <property type="match status" value="1"/>
</dbReference>
<feature type="repeat" description="ANK" evidence="2">
    <location>
        <begin position="714"/>
        <end position="736"/>
    </location>
</feature>
<gene>
    <name evidence="5" type="ORF">FACUT_12944</name>
</gene>
<dbReference type="InterPro" id="IPR036291">
    <property type="entry name" value="NAD(P)-bd_dom_sf"/>
</dbReference>
<dbReference type="SUPFAM" id="SSF52540">
    <property type="entry name" value="P-loop containing nucleoside triphosphate hydrolases"/>
    <property type="match status" value="1"/>
</dbReference>
<feature type="domain" description="NACHT" evidence="4">
    <location>
        <begin position="224"/>
        <end position="343"/>
    </location>
</feature>
<dbReference type="InterPro" id="IPR027417">
    <property type="entry name" value="P-loop_NTPase"/>
</dbReference>
<dbReference type="InterPro" id="IPR052711">
    <property type="entry name" value="Zinc_ADH-like"/>
</dbReference>
<feature type="repeat" description="ANK" evidence="2">
    <location>
        <begin position="846"/>
        <end position="878"/>
    </location>
</feature>
<reference evidence="5 6" key="1">
    <citation type="submission" date="2020-01" db="EMBL/GenBank/DDBJ databases">
        <title>Identification and distribution of gene clusters putatively required for synthesis of sphingolipid metabolism inhibitors in phylogenetically diverse species of the filamentous fungus Fusarium.</title>
        <authorList>
            <person name="Kim H.-S."/>
            <person name="Busman M."/>
            <person name="Brown D.W."/>
            <person name="Divon H."/>
            <person name="Uhlig S."/>
            <person name="Proctor R.H."/>
        </authorList>
    </citation>
    <scope>NUCLEOTIDE SEQUENCE [LARGE SCALE GENOMIC DNA]</scope>
    <source>
        <strain evidence="5 6">NRRL 13308</strain>
    </source>
</reference>
<dbReference type="SMART" id="SM00248">
    <property type="entry name" value="ANK"/>
    <property type="match status" value="14"/>
</dbReference>
<dbReference type="InterPro" id="IPR013154">
    <property type="entry name" value="ADH-like_N"/>
</dbReference>
<dbReference type="Gene3D" id="3.90.180.10">
    <property type="entry name" value="Medium-chain alcohol dehydrogenases, catalytic domain"/>
    <property type="match status" value="1"/>
</dbReference>